<dbReference type="EMBL" id="SNRW01007373">
    <property type="protein sequence ID" value="KAA6381350.1"/>
    <property type="molecule type" value="Genomic_DNA"/>
</dbReference>
<organism evidence="9 10">
    <name type="scientific">Streblomastix strix</name>
    <dbReference type="NCBI Taxonomy" id="222440"/>
    <lineage>
        <taxon>Eukaryota</taxon>
        <taxon>Metamonada</taxon>
        <taxon>Preaxostyla</taxon>
        <taxon>Oxymonadida</taxon>
        <taxon>Streblomastigidae</taxon>
        <taxon>Streblomastix</taxon>
    </lineage>
</organism>
<dbReference type="InterPro" id="IPR006544">
    <property type="entry name" value="P-type_TPase_V"/>
</dbReference>
<reference evidence="9 10" key="1">
    <citation type="submission" date="2019-03" db="EMBL/GenBank/DDBJ databases">
        <title>Single cell metagenomics reveals metabolic interactions within the superorganism composed of flagellate Streblomastix strix and complex community of Bacteroidetes bacteria on its surface.</title>
        <authorList>
            <person name="Treitli S.C."/>
            <person name="Kolisko M."/>
            <person name="Husnik F."/>
            <person name="Keeling P."/>
            <person name="Hampl V."/>
        </authorList>
    </citation>
    <scope>NUCLEOTIDE SEQUENCE [LARGE SCALE GENOMIC DNA]</scope>
    <source>
        <strain evidence="9">ST1C</strain>
    </source>
</reference>
<dbReference type="GO" id="GO:0016020">
    <property type="term" value="C:membrane"/>
    <property type="evidence" value="ECO:0007669"/>
    <property type="project" value="UniProtKB-SubCell"/>
</dbReference>
<dbReference type="AlphaFoldDB" id="A0A5J4VFI2"/>
<keyword evidence="8" id="KW-0472">Membrane</keyword>
<dbReference type="GO" id="GO:0019829">
    <property type="term" value="F:ATPase-coupled monoatomic cation transmembrane transporter activity"/>
    <property type="evidence" value="ECO:0007669"/>
    <property type="project" value="TreeGrafter"/>
</dbReference>
<dbReference type="GO" id="GO:0140358">
    <property type="term" value="F:P-type transmembrane transporter activity"/>
    <property type="evidence" value="ECO:0007669"/>
    <property type="project" value="InterPro"/>
</dbReference>
<keyword evidence="3" id="KW-0479">Metal-binding</keyword>
<keyword evidence="8" id="KW-0812">Transmembrane</keyword>
<evidence type="ECO:0000256" key="2">
    <source>
        <dbReference type="ARBA" id="ARBA00022553"/>
    </source>
</evidence>
<comment type="subcellular location">
    <subcellularLocation>
        <location evidence="1">Membrane</location>
        <topology evidence="1">Multi-pass membrane protein</topology>
    </subcellularLocation>
</comment>
<evidence type="ECO:0000256" key="1">
    <source>
        <dbReference type="ARBA" id="ARBA00004141"/>
    </source>
</evidence>
<dbReference type="PANTHER" id="PTHR45630:SF8">
    <property type="entry name" value="CATION-TRANSPORTING ATPASE"/>
    <property type="match status" value="1"/>
</dbReference>
<keyword evidence="4" id="KW-0547">Nucleotide-binding</keyword>
<comment type="caution">
    <text evidence="9">The sequence shown here is derived from an EMBL/GenBank/DDBJ whole genome shotgun (WGS) entry which is preliminary data.</text>
</comment>
<name>A0A5J4VFI2_9EUKA</name>
<sequence>MVELVNVENILFQYDEFCRKLLPTLFNPKNPCFFFYHEEMSKGLTETDSTKSCTVNGYNSLEVPITPIWLLFIEVPHPFTVFQKFSIIVQSIYDYYYYAALIFLITVFSVILTLYQTRLNMRQLQELTRFECPVAVYRRSEGNKSDNQKYKRSVIISKDAQPWNIFDVEEEQVLS</sequence>
<feature type="transmembrane region" description="Helical" evidence="8">
    <location>
        <begin position="95"/>
        <end position="115"/>
    </location>
</feature>
<dbReference type="OrthoDB" id="48943at2759"/>
<protein>
    <submittedName>
        <fullName evidence="9">Uncharacterized protein</fullName>
    </submittedName>
</protein>
<evidence type="ECO:0000256" key="4">
    <source>
        <dbReference type="ARBA" id="ARBA00022741"/>
    </source>
</evidence>
<keyword evidence="7" id="KW-1278">Translocase</keyword>
<evidence type="ECO:0000256" key="5">
    <source>
        <dbReference type="ARBA" id="ARBA00022840"/>
    </source>
</evidence>
<evidence type="ECO:0000313" key="10">
    <source>
        <dbReference type="Proteomes" id="UP000324800"/>
    </source>
</evidence>
<dbReference type="Proteomes" id="UP000324800">
    <property type="component" value="Unassembled WGS sequence"/>
</dbReference>
<dbReference type="GO" id="GO:0005524">
    <property type="term" value="F:ATP binding"/>
    <property type="evidence" value="ECO:0007669"/>
    <property type="project" value="UniProtKB-KW"/>
</dbReference>
<accession>A0A5J4VFI2</accession>
<evidence type="ECO:0000256" key="7">
    <source>
        <dbReference type="ARBA" id="ARBA00022967"/>
    </source>
</evidence>
<evidence type="ECO:0000256" key="8">
    <source>
        <dbReference type="SAM" id="Phobius"/>
    </source>
</evidence>
<keyword evidence="8" id="KW-1133">Transmembrane helix</keyword>
<dbReference type="InterPro" id="IPR023298">
    <property type="entry name" value="ATPase_P-typ_TM_dom_sf"/>
</dbReference>
<evidence type="ECO:0000256" key="3">
    <source>
        <dbReference type="ARBA" id="ARBA00022723"/>
    </source>
</evidence>
<evidence type="ECO:0000313" key="9">
    <source>
        <dbReference type="EMBL" id="KAA6381350.1"/>
    </source>
</evidence>
<proteinExistence type="predicted"/>
<keyword evidence="6" id="KW-0460">Magnesium</keyword>
<gene>
    <name evidence="9" type="ORF">EZS28_023125</name>
</gene>
<keyword evidence="2" id="KW-0597">Phosphoprotein</keyword>
<keyword evidence="5" id="KW-0067">ATP-binding</keyword>
<dbReference type="PANTHER" id="PTHR45630">
    <property type="entry name" value="CATION-TRANSPORTING ATPASE-RELATED"/>
    <property type="match status" value="1"/>
</dbReference>
<evidence type="ECO:0000256" key="6">
    <source>
        <dbReference type="ARBA" id="ARBA00022842"/>
    </source>
</evidence>
<dbReference type="SUPFAM" id="SSF81665">
    <property type="entry name" value="Calcium ATPase, transmembrane domain M"/>
    <property type="match status" value="1"/>
</dbReference>
<dbReference type="GO" id="GO:0046872">
    <property type="term" value="F:metal ion binding"/>
    <property type="evidence" value="ECO:0007669"/>
    <property type="project" value="UniProtKB-KW"/>
</dbReference>